<accession>A0A4P2VL77</accession>
<proteinExistence type="predicted"/>
<evidence type="ECO:0000259" key="4">
    <source>
        <dbReference type="Pfam" id="PF13649"/>
    </source>
</evidence>
<protein>
    <recommendedName>
        <fullName evidence="4">Methyltransferase domain-containing protein</fullName>
    </recommendedName>
</protein>
<gene>
    <name evidence="5" type="ORF">NAS2_0546</name>
</gene>
<keyword evidence="3" id="KW-0949">S-adenosyl-L-methionine</keyword>
<sequence>MLSDAEVNGNSTVLDLGSGAGDILMEAAALGARAIGLERDPVLVSESRRRIEVTGLARRADVVEGDFLTARIPRADVVTLYLTRAANAAVARRLELELPTAKVVAHGFPVPGWRPLEVDEYGGTRIYLYVPALSSGRIRR</sequence>
<dbReference type="InterPro" id="IPR026170">
    <property type="entry name" value="FAM173A/B"/>
</dbReference>
<feature type="domain" description="Methyltransferase" evidence="4">
    <location>
        <begin position="13"/>
        <end position="80"/>
    </location>
</feature>
<dbReference type="Proteomes" id="UP000509448">
    <property type="component" value="Chromosome"/>
</dbReference>
<dbReference type="Pfam" id="PF13649">
    <property type="entry name" value="Methyltransf_25"/>
    <property type="match status" value="1"/>
</dbReference>
<evidence type="ECO:0000256" key="3">
    <source>
        <dbReference type="ARBA" id="ARBA00022691"/>
    </source>
</evidence>
<dbReference type="Gene3D" id="3.40.50.150">
    <property type="entry name" value="Vaccinia Virus protein VP39"/>
    <property type="match status" value="1"/>
</dbReference>
<dbReference type="PANTHER" id="PTHR13610">
    <property type="entry name" value="METHYLTRANSFERASE DOMAIN-CONTAINING PROTEIN"/>
    <property type="match status" value="1"/>
</dbReference>
<dbReference type="InterPro" id="IPR029063">
    <property type="entry name" value="SAM-dependent_MTases_sf"/>
</dbReference>
<reference evidence="5 6" key="1">
    <citation type="journal article" date="2019" name="ISME J.">
        <title>Isolation and characterization of a thermophilic sulfur- and iron-reducing thaumarchaeote from a terrestrial acidic hot spring.</title>
        <authorList>
            <person name="Kato S."/>
            <person name="Itoh T."/>
            <person name="Yuki M."/>
            <person name="Nagamori M."/>
            <person name="Ohnishi M."/>
            <person name="Uematsu K."/>
            <person name="Suzuki K."/>
            <person name="Takashina T."/>
            <person name="Ohkuma M."/>
        </authorList>
    </citation>
    <scope>NUCLEOTIDE SEQUENCE [LARGE SCALE GENOMIC DNA]</scope>
    <source>
        <strain evidence="5 6">NAS-02</strain>
    </source>
</reference>
<evidence type="ECO:0000256" key="2">
    <source>
        <dbReference type="ARBA" id="ARBA00022679"/>
    </source>
</evidence>
<dbReference type="InterPro" id="IPR041698">
    <property type="entry name" value="Methyltransf_25"/>
</dbReference>
<name>A0A4P2VL77_9ARCH</name>
<keyword evidence="1" id="KW-0489">Methyltransferase</keyword>
<dbReference type="GO" id="GO:0016279">
    <property type="term" value="F:protein-lysine N-methyltransferase activity"/>
    <property type="evidence" value="ECO:0007669"/>
    <property type="project" value="InterPro"/>
</dbReference>
<dbReference type="GO" id="GO:0032259">
    <property type="term" value="P:methylation"/>
    <property type="evidence" value="ECO:0007669"/>
    <property type="project" value="UniProtKB-KW"/>
</dbReference>
<dbReference type="CDD" id="cd02440">
    <property type="entry name" value="AdoMet_MTases"/>
    <property type="match status" value="1"/>
</dbReference>
<evidence type="ECO:0000313" key="5">
    <source>
        <dbReference type="EMBL" id="BBE41935.1"/>
    </source>
</evidence>
<dbReference type="EMBL" id="AP018732">
    <property type="protein sequence ID" value="BBE41935.1"/>
    <property type="molecule type" value="Genomic_DNA"/>
</dbReference>
<evidence type="ECO:0000256" key="1">
    <source>
        <dbReference type="ARBA" id="ARBA00022603"/>
    </source>
</evidence>
<keyword evidence="6" id="KW-1185">Reference proteome</keyword>
<organism evidence="5 6">
    <name type="scientific">Conexivisphaera calida</name>
    <dbReference type="NCBI Taxonomy" id="1874277"/>
    <lineage>
        <taxon>Archaea</taxon>
        <taxon>Nitrososphaerota</taxon>
        <taxon>Conexivisphaeria</taxon>
        <taxon>Conexivisphaerales</taxon>
        <taxon>Conexivisphaeraceae</taxon>
        <taxon>Conexivisphaera</taxon>
    </lineage>
</organism>
<evidence type="ECO:0000313" key="6">
    <source>
        <dbReference type="Proteomes" id="UP000509448"/>
    </source>
</evidence>
<dbReference type="KEGG" id="ccai:NAS2_0546"/>
<dbReference type="SUPFAM" id="SSF53335">
    <property type="entry name" value="S-adenosyl-L-methionine-dependent methyltransferases"/>
    <property type="match status" value="1"/>
</dbReference>
<keyword evidence="2" id="KW-0808">Transferase</keyword>
<dbReference type="AlphaFoldDB" id="A0A4P2VL77"/>
<dbReference type="PANTHER" id="PTHR13610:SF11">
    <property type="entry name" value="METHYLTRANSFERASE DOMAIN-CONTAINING PROTEIN"/>
    <property type="match status" value="1"/>
</dbReference>